<proteinExistence type="predicted"/>
<dbReference type="AlphaFoldDB" id="A0A915YID5"/>
<name>A0A915YID5_9BACT</name>
<dbReference type="Proteomes" id="UP001060919">
    <property type="component" value="Chromosome"/>
</dbReference>
<keyword evidence="2" id="KW-1185">Reference proteome</keyword>
<evidence type="ECO:0000313" key="2">
    <source>
        <dbReference type="Proteomes" id="UP001060919"/>
    </source>
</evidence>
<protein>
    <submittedName>
        <fullName evidence="1">Uncharacterized protein</fullName>
    </submittedName>
</protein>
<organism evidence="1 2">
    <name type="scientific">Aureispira anguillae</name>
    <dbReference type="NCBI Taxonomy" id="2864201"/>
    <lineage>
        <taxon>Bacteria</taxon>
        <taxon>Pseudomonadati</taxon>
        <taxon>Bacteroidota</taxon>
        <taxon>Saprospiria</taxon>
        <taxon>Saprospirales</taxon>
        <taxon>Saprospiraceae</taxon>
        <taxon>Aureispira</taxon>
    </lineage>
</organism>
<dbReference type="RefSeq" id="WP_264789006.1">
    <property type="nucleotide sequence ID" value="NZ_AP026867.1"/>
</dbReference>
<sequence length="66" mass="7484">MVFIHSHICPTNTSMLISEFGDWKAPVAIANRQGMLLGQDENAKLANSSDFSSFNNYKLHLHYERS</sequence>
<dbReference type="KEGG" id="aup:AsAng_0044940"/>
<evidence type="ECO:0000313" key="1">
    <source>
        <dbReference type="EMBL" id="BDS13753.1"/>
    </source>
</evidence>
<accession>A0A915YID5</accession>
<gene>
    <name evidence="1" type="ORF">AsAng_0044940</name>
</gene>
<dbReference type="EMBL" id="AP026867">
    <property type="protein sequence ID" value="BDS13753.1"/>
    <property type="molecule type" value="Genomic_DNA"/>
</dbReference>
<reference evidence="1" key="1">
    <citation type="submission" date="2022-09" db="EMBL/GenBank/DDBJ databases">
        <title>Aureispira anguillicida sp. nov., isolated from Leptocephalus of Japanese eel Anguilla japonica.</title>
        <authorList>
            <person name="Yuasa K."/>
            <person name="Mekata T."/>
            <person name="Ikunari K."/>
        </authorList>
    </citation>
    <scope>NUCLEOTIDE SEQUENCE</scope>
    <source>
        <strain evidence="1">EL160426</strain>
    </source>
</reference>